<evidence type="ECO:0000313" key="2">
    <source>
        <dbReference type="EMBL" id="OAA62449.1"/>
    </source>
</evidence>
<dbReference type="EMBL" id="AZHD01000006">
    <property type="protein sequence ID" value="OAA62449.1"/>
    <property type="molecule type" value="Genomic_DNA"/>
</dbReference>
<gene>
    <name evidence="2" type="ORF">SPI_03989</name>
</gene>
<feature type="compositionally biased region" description="Basic residues" evidence="1">
    <location>
        <begin position="221"/>
        <end position="239"/>
    </location>
</feature>
<feature type="region of interest" description="Disordered" evidence="1">
    <location>
        <begin position="41"/>
        <end position="70"/>
    </location>
</feature>
<dbReference type="AlphaFoldDB" id="A0A167VC14"/>
<protein>
    <submittedName>
        <fullName evidence="2">Uncharacterized protein</fullName>
    </submittedName>
</protein>
<feature type="compositionally biased region" description="Low complexity" evidence="1">
    <location>
        <begin position="149"/>
        <end position="175"/>
    </location>
</feature>
<dbReference type="Proteomes" id="UP000076874">
    <property type="component" value="Unassembled WGS sequence"/>
</dbReference>
<name>A0A167VC14_9HYPO</name>
<accession>A0A167VC14</accession>
<feature type="compositionally biased region" description="Basic residues" evidence="1">
    <location>
        <begin position="132"/>
        <end position="148"/>
    </location>
</feature>
<keyword evidence="3" id="KW-1185">Reference proteome</keyword>
<feature type="compositionally biased region" description="Low complexity" evidence="1">
    <location>
        <begin position="115"/>
        <end position="131"/>
    </location>
</feature>
<comment type="caution">
    <text evidence="2">The sequence shown here is derived from an EMBL/GenBank/DDBJ whole genome shotgun (WGS) entry which is preliminary data.</text>
</comment>
<feature type="region of interest" description="Disordered" evidence="1">
    <location>
        <begin position="221"/>
        <end position="241"/>
    </location>
</feature>
<organism evidence="2 3">
    <name type="scientific">Niveomyces insectorum RCEF 264</name>
    <dbReference type="NCBI Taxonomy" id="1081102"/>
    <lineage>
        <taxon>Eukaryota</taxon>
        <taxon>Fungi</taxon>
        <taxon>Dikarya</taxon>
        <taxon>Ascomycota</taxon>
        <taxon>Pezizomycotina</taxon>
        <taxon>Sordariomycetes</taxon>
        <taxon>Hypocreomycetidae</taxon>
        <taxon>Hypocreales</taxon>
        <taxon>Cordycipitaceae</taxon>
        <taxon>Niveomyces</taxon>
    </lineage>
</organism>
<dbReference type="OrthoDB" id="10267127at2759"/>
<sequence length="297" mass="31335">MVVPFLRRAHRRRLVLILTFVALLTIYLTYADKHADHRLAHMVPAPSPDGEAVNADGAEEEEEDGQILGLENPPVIPMAYGTAARPPIKGLTNVLLEQPVELLLAGDDDDDDNNDNSVGDDAAAASRVQTPQRRHARRRRPRLFRGHARGAAARRGPRQPGARPFAVVGRLEPGAARGGGAGGPHDGRLRPRCGHGPSGAARDGGGVRGRVAVVIVDGRPGHRQRHGVHVRSRHGRGVRRPADGVDCGGGPGGPGAAPARASGVHAGRAENGGLKRADPGCLFCGCNHPRRGEGKER</sequence>
<proteinExistence type="predicted"/>
<evidence type="ECO:0000313" key="3">
    <source>
        <dbReference type="Proteomes" id="UP000076874"/>
    </source>
</evidence>
<feature type="region of interest" description="Disordered" evidence="1">
    <location>
        <begin position="105"/>
        <end position="205"/>
    </location>
</feature>
<evidence type="ECO:0000256" key="1">
    <source>
        <dbReference type="SAM" id="MobiDB-lite"/>
    </source>
</evidence>
<reference evidence="2 3" key="1">
    <citation type="journal article" date="2016" name="Genome Biol. Evol.">
        <title>Divergent and convergent evolution of fungal pathogenicity.</title>
        <authorList>
            <person name="Shang Y."/>
            <person name="Xiao G."/>
            <person name="Zheng P."/>
            <person name="Cen K."/>
            <person name="Zhan S."/>
            <person name="Wang C."/>
        </authorList>
    </citation>
    <scope>NUCLEOTIDE SEQUENCE [LARGE SCALE GENOMIC DNA]</scope>
    <source>
        <strain evidence="2 3">RCEF 264</strain>
    </source>
</reference>